<name>A0A9E8V843_9CAUD</name>
<gene>
    <name evidence="1" type="ORF">FHOMOCKG_00029</name>
</gene>
<dbReference type="EMBL" id="OP880253">
    <property type="protein sequence ID" value="WAE39557.1"/>
    <property type="molecule type" value="Genomic_DNA"/>
</dbReference>
<organism evidence="1 2">
    <name type="scientific">Methanophagales virus GBV302</name>
    <dbReference type="NCBI Taxonomy" id="2999281"/>
    <lineage>
        <taxon>Viruses</taxon>
        <taxon>Duplodnaviria</taxon>
        <taxon>Heunggongvirae</taxon>
        <taxon>Uroviricota</taxon>
        <taxon>Caudoviricetes</taxon>
        <taxon>Nakonvirales</taxon>
        <taxon>Ekchuahviridae</taxon>
        <taxon>Kukulkanvirus</taxon>
        <taxon>Kukulkanvirus mexicoense</taxon>
    </lineage>
</organism>
<accession>A0A9E8V843</accession>
<keyword evidence="2" id="KW-1185">Reference proteome</keyword>
<reference evidence="1 2" key="1">
    <citation type="submission" date="2022-10" db="EMBL/GenBank/DDBJ databases">
        <title>Evolutionary Diversification of Methanotrophic Ca. Methanophagales (ANME-1) and Their Expansive Virome.</title>
        <authorList>
            <person name="Laso-Perez R."/>
            <person name="Wu F."/>
            <person name="Cremiere A."/>
            <person name="Speth D.R."/>
            <person name="Magyar J.S."/>
            <person name="Krupovic M."/>
            <person name="Orphan V.J."/>
        </authorList>
    </citation>
    <scope>NUCLEOTIDE SEQUENCE [LARGE SCALE GENOMIC DNA]</scope>
</reference>
<dbReference type="Proteomes" id="UP001156237">
    <property type="component" value="Segment"/>
</dbReference>
<proteinExistence type="predicted"/>
<sequence length="180" mass="20898">MKTIESINNDIILIKTATAVFLVDKRVPNYVELTFPTFDPETIKKIKGLSKSSADAYLCLEISDGFKNHILLFQILSSSLQMCKVYPDEDDAIIRLFLVSCDRDKFMRLLAMFKFTASSYFFSSEATAMGKWWDSITRRIQKGWMRSNTFSFMGIVIKKKEDETLEDIKRLMMGYITYLK</sequence>
<evidence type="ECO:0000313" key="2">
    <source>
        <dbReference type="Proteomes" id="UP001156237"/>
    </source>
</evidence>
<protein>
    <submittedName>
        <fullName evidence="1">Uncharacterized protein</fullName>
    </submittedName>
</protein>
<evidence type="ECO:0000313" key="1">
    <source>
        <dbReference type="EMBL" id="WAE39557.1"/>
    </source>
</evidence>